<dbReference type="PROSITE" id="PS50929">
    <property type="entry name" value="ABC_TM1F"/>
    <property type="match status" value="1"/>
</dbReference>
<dbReference type="RefSeq" id="WP_069849584.1">
    <property type="nucleotide sequence ID" value="NZ_CP014859.1"/>
</dbReference>
<dbReference type="SMART" id="SM00382">
    <property type="entry name" value="AAA"/>
    <property type="match status" value="1"/>
</dbReference>
<evidence type="ECO:0000256" key="8">
    <source>
        <dbReference type="ARBA" id="ARBA00022989"/>
    </source>
</evidence>
<keyword evidence="3" id="KW-1003">Cell membrane</keyword>
<sequence>MTRHPLFRLVRPVRGLLLAALVAQALASAAVVVPLAALVQFGGAWITGSTGGAGMPIAIAVVSAIAGVLFASLASWLSHLADSAVQLDVQRRLITAFSRQPLSSFTKEGTGRLKKVVHDDVGAIHYLVAHTVLDVTSVVITPVTGLVVLFGIDWRFAILALLPLVAGTTLFLHAMRGSGANFAVYAKAQGDINSAIVEYVHGVPVIKAFGRARGAQEAFARSADRFHDFFRAWSSSTSAATTASWMVVAPAVTLTAFAGVAALAIMAGWASASSVLALALIGPAISAPIAVIGPRLQAIRTGAAAAQSITAVLDREPTLWGDGRVKPADNRLRFDQVTFGYSPDQPVLKGLTVEFVPGAMTALVGPSGAGKSTMAALIARFHDPQNGTISIGGVDVRQFTAESLYRTVSFVFQDVVLLSRSVRDYLTSGRPVDDETMHAAARAASVHDRVLATPLGYDSVIGKDVEFSGGEAQRLSIARALLLDTPIVVLDEPTAAADPETQAEIQAGVSALVRGRTVVIIAHHLTTITKADQILVLNDGVLVERGTHSELIAAEGGYRRMWDAQQPAKESH</sequence>
<dbReference type="GO" id="GO:0140359">
    <property type="term" value="F:ABC-type transporter activity"/>
    <property type="evidence" value="ECO:0007669"/>
    <property type="project" value="InterPro"/>
</dbReference>
<evidence type="ECO:0000256" key="6">
    <source>
        <dbReference type="ARBA" id="ARBA00022741"/>
    </source>
</evidence>
<feature type="transmembrane region" description="Helical" evidence="11">
    <location>
        <begin position="245"/>
        <end position="269"/>
    </location>
</feature>
<dbReference type="PANTHER" id="PTHR24221:SF590">
    <property type="entry name" value="COMPONENT LINKED WITH THE ASSEMBLY OF CYTOCHROME' TRANSPORT TRANSMEMBRANE ATP-BINDING PROTEIN ABC TRANSPORTER CYDD-RELATED"/>
    <property type="match status" value="1"/>
</dbReference>
<dbReference type="InterPro" id="IPR011527">
    <property type="entry name" value="ABC1_TM_dom"/>
</dbReference>
<keyword evidence="6" id="KW-0547">Nucleotide-binding</keyword>
<keyword evidence="8 11" id="KW-1133">Transmembrane helix</keyword>
<reference evidence="15" key="1">
    <citation type="submission" date="2016-03" db="EMBL/GenBank/DDBJ databases">
        <title>Complete genome sequence of the type strain Actinoalloteichus hymeniacidonis DSM 45092.</title>
        <authorList>
            <person name="Schaffert L."/>
            <person name="Albersmeier A."/>
            <person name="Winkler A."/>
            <person name="Kalinowski J."/>
            <person name="Zotchev S."/>
            <person name="Ruckert C."/>
        </authorList>
    </citation>
    <scope>NUCLEOTIDE SEQUENCE [LARGE SCALE GENOMIC DNA]</scope>
    <source>
        <strain evidence="15">HPA177(T) (DSM 45092(T))</strain>
    </source>
</reference>
<accession>A0AAC9HSK4</accession>
<feature type="transmembrane region" description="Helical" evidence="11">
    <location>
        <begin position="123"/>
        <end position="150"/>
    </location>
</feature>
<dbReference type="PROSITE" id="PS00211">
    <property type="entry name" value="ABC_TRANSPORTER_1"/>
    <property type="match status" value="1"/>
</dbReference>
<evidence type="ECO:0000313" key="14">
    <source>
        <dbReference type="EMBL" id="AOS63710.1"/>
    </source>
</evidence>
<keyword evidence="9 11" id="KW-0472">Membrane</keyword>
<dbReference type="SUPFAM" id="SSF52540">
    <property type="entry name" value="P-loop containing nucleoside triphosphate hydrolases"/>
    <property type="match status" value="1"/>
</dbReference>
<evidence type="ECO:0000256" key="5">
    <source>
        <dbReference type="ARBA" id="ARBA00022692"/>
    </source>
</evidence>
<proteinExistence type="inferred from homology"/>
<feature type="domain" description="ABC transmembrane type-1" evidence="13">
    <location>
        <begin position="16"/>
        <end position="301"/>
    </location>
</feature>
<feature type="transmembrane region" description="Helical" evidence="11">
    <location>
        <begin position="275"/>
        <end position="293"/>
    </location>
</feature>
<keyword evidence="15" id="KW-1185">Reference proteome</keyword>
<dbReference type="GO" id="GO:0005886">
    <property type="term" value="C:plasma membrane"/>
    <property type="evidence" value="ECO:0007669"/>
    <property type="project" value="UniProtKB-SubCell"/>
</dbReference>
<dbReference type="InterPro" id="IPR017871">
    <property type="entry name" value="ABC_transporter-like_CS"/>
</dbReference>
<feature type="domain" description="ABC transporter" evidence="12">
    <location>
        <begin position="332"/>
        <end position="564"/>
    </location>
</feature>
<evidence type="ECO:0000256" key="1">
    <source>
        <dbReference type="ARBA" id="ARBA00004429"/>
    </source>
</evidence>
<dbReference type="InterPro" id="IPR027417">
    <property type="entry name" value="P-loop_NTPase"/>
</dbReference>
<dbReference type="EMBL" id="CP014859">
    <property type="protein sequence ID" value="AOS63710.1"/>
    <property type="molecule type" value="Genomic_DNA"/>
</dbReference>
<dbReference type="FunFam" id="3.40.50.300:FF:000221">
    <property type="entry name" value="Multidrug ABC transporter ATP-binding protein"/>
    <property type="match status" value="1"/>
</dbReference>
<feature type="transmembrane region" description="Helical" evidence="11">
    <location>
        <begin position="156"/>
        <end position="175"/>
    </location>
</feature>
<keyword evidence="5 11" id="KW-0812">Transmembrane</keyword>
<name>A0AAC9HSK4_9PSEU</name>
<dbReference type="Pfam" id="PF00005">
    <property type="entry name" value="ABC_tran"/>
    <property type="match status" value="1"/>
</dbReference>
<evidence type="ECO:0000256" key="2">
    <source>
        <dbReference type="ARBA" id="ARBA00022448"/>
    </source>
</evidence>
<evidence type="ECO:0000256" key="9">
    <source>
        <dbReference type="ARBA" id="ARBA00023136"/>
    </source>
</evidence>
<evidence type="ECO:0000313" key="15">
    <source>
        <dbReference type="Proteomes" id="UP000095210"/>
    </source>
</evidence>
<dbReference type="Gene3D" id="1.20.1560.10">
    <property type="entry name" value="ABC transporter type 1, transmembrane domain"/>
    <property type="match status" value="1"/>
</dbReference>
<gene>
    <name evidence="14" type="ORF">TL08_14485</name>
</gene>
<dbReference type="InterPro" id="IPR039421">
    <property type="entry name" value="Type_1_exporter"/>
</dbReference>
<dbReference type="PANTHER" id="PTHR24221">
    <property type="entry name" value="ATP-BINDING CASSETTE SUB-FAMILY B"/>
    <property type="match status" value="1"/>
</dbReference>
<feature type="transmembrane region" description="Helical" evidence="11">
    <location>
        <begin position="53"/>
        <end position="77"/>
    </location>
</feature>
<dbReference type="Proteomes" id="UP000095210">
    <property type="component" value="Chromosome"/>
</dbReference>
<comment type="similarity">
    <text evidence="10">Belongs to the ABC transporter superfamily. Siderophore-Fe(3+) uptake transporter (SIUT) (TC 3.A.1.21) family.</text>
</comment>
<dbReference type="InterPro" id="IPR003439">
    <property type="entry name" value="ABC_transporter-like_ATP-bd"/>
</dbReference>
<comment type="subcellular location">
    <subcellularLocation>
        <location evidence="1">Cell inner membrane</location>
        <topology evidence="1">Multi-pass membrane protein</topology>
    </subcellularLocation>
</comment>
<evidence type="ECO:0000259" key="13">
    <source>
        <dbReference type="PROSITE" id="PS50929"/>
    </source>
</evidence>
<keyword evidence="7" id="KW-0067">ATP-binding</keyword>
<evidence type="ECO:0000256" key="10">
    <source>
        <dbReference type="ARBA" id="ARBA00023455"/>
    </source>
</evidence>
<evidence type="ECO:0000259" key="12">
    <source>
        <dbReference type="PROSITE" id="PS50893"/>
    </source>
</evidence>
<dbReference type="SUPFAM" id="SSF90123">
    <property type="entry name" value="ABC transporter transmembrane region"/>
    <property type="match status" value="1"/>
</dbReference>
<dbReference type="InterPro" id="IPR003593">
    <property type="entry name" value="AAA+_ATPase"/>
</dbReference>
<dbReference type="GO" id="GO:0016887">
    <property type="term" value="F:ATP hydrolysis activity"/>
    <property type="evidence" value="ECO:0007669"/>
    <property type="project" value="InterPro"/>
</dbReference>
<protein>
    <submittedName>
        <fullName evidence="14">ABC-type multidrug transport system, ATPase and permease component</fullName>
    </submittedName>
</protein>
<evidence type="ECO:0000256" key="3">
    <source>
        <dbReference type="ARBA" id="ARBA00022475"/>
    </source>
</evidence>
<dbReference type="InterPro" id="IPR036640">
    <property type="entry name" value="ABC1_TM_sf"/>
</dbReference>
<evidence type="ECO:0000256" key="4">
    <source>
        <dbReference type="ARBA" id="ARBA00022519"/>
    </source>
</evidence>
<keyword evidence="4" id="KW-0997">Cell inner membrane</keyword>
<dbReference type="PROSITE" id="PS50893">
    <property type="entry name" value="ABC_TRANSPORTER_2"/>
    <property type="match status" value="1"/>
</dbReference>
<evidence type="ECO:0000256" key="11">
    <source>
        <dbReference type="SAM" id="Phobius"/>
    </source>
</evidence>
<dbReference type="Pfam" id="PF00664">
    <property type="entry name" value="ABC_membrane"/>
    <property type="match status" value="1"/>
</dbReference>
<dbReference type="GO" id="GO:0005524">
    <property type="term" value="F:ATP binding"/>
    <property type="evidence" value="ECO:0007669"/>
    <property type="project" value="UniProtKB-KW"/>
</dbReference>
<evidence type="ECO:0000256" key="7">
    <source>
        <dbReference type="ARBA" id="ARBA00022840"/>
    </source>
</evidence>
<keyword evidence="2" id="KW-0813">Transport</keyword>
<dbReference type="KEGG" id="ahm:TL08_14485"/>
<organism evidence="14 15">
    <name type="scientific">Actinoalloteichus hymeniacidonis</name>
    <dbReference type="NCBI Taxonomy" id="340345"/>
    <lineage>
        <taxon>Bacteria</taxon>
        <taxon>Bacillati</taxon>
        <taxon>Actinomycetota</taxon>
        <taxon>Actinomycetes</taxon>
        <taxon>Pseudonocardiales</taxon>
        <taxon>Pseudonocardiaceae</taxon>
        <taxon>Actinoalloteichus</taxon>
    </lineage>
</organism>
<dbReference type="AlphaFoldDB" id="A0AAC9HSK4"/>
<dbReference type="Gene3D" id="3.40.50.300">
    <property type="entry name" value="P-loop containing nucleotide triphosphate hydrolases"/>
    <property type="match status" value="1"/>
</dbReference>